<evidence type="ECO:0000313" key="2">
    <source>
        <dbReference type="Proteomes" id="UP000649829"/>
    </source>
</evidence>
<reference evidence="1" key="1">
    <citation type="journal article" date="2014" name="Int. J. Syst. Evol. Microbiol.">
        <title>Complete genome sequence of Corynebacterium casei LMG S-19264T (=DSM 44701T), isolated from a smear-ripened cheese.</title>
        <authorList>
            <consortium name="US DOE Joint Genome Institute (JGI-PGF)"/>
            <person name="Walter F."/>
            <person name="Albersmeier A."/>
            <person name="Kalinowski J."/>
            <person name="Ruckert C."/>
        </authorList>
    </citation>
    <scope>NUCLEOTIDE SEQUENCE</scope>
    <source>
        <strain evidence="1">CGMCC 1.6293</strain>
    </source>
</reference>
<dbReference type="NCBIfam" id="TIGR01563">
    <property type="entry name" value="gp16_SPP1"/>
    <property type="match status" value="1"/>
</dbReference>
<dbReference type="InterPro" id="IPR038666">
    <property type="entry name" value="SSP1_head-tail_sf"/>
</dbReference>
<dbReference type="Gene3D" id="2.40.10.270">
    <property type="entry name" value="Bacteriophage SPP1 head-tail adaptor protein"/>
    <property type="match status" value="1"/>
</dbReference>
<dbReference type="RefSeq" id="WP_028286086.1">
    <property type="nucleotide sequence ID" value="NZ_JAYMDU010000001.1"/>
</dbReference>
<accession>A0A917SP90</accession>
<evidence type="ECO:0000313" key="1">
    <source>
        <dbReference type="EMBL" id="GGL91662.1"/>
    </source>
</evidence>
<dbReference type="InterPro" id="IPR008767">
    <property type="entry name" value="Phage_SPP1_head-tail_adaptor"/>
</dbReference>
<sequence>MRSEHLRDRVTFVGVMPGAGEPQTDEYGNEMPAQAGDLTVWANVRETLGKEKLEVGRLEDQRTATIRVRASSDSRRINSGHRAQARGDEWDVKSVAAVGDGRQWIDILVALRG</sequence>
<evidence type="ECO:0008006" key="3">
    <source>
        <dbReference type="Google" id="ProtNLM"/>
    </source>
</evidence>
<keyword evidence="2" id="KW-1185">Reference proteome</keyword>
<dbReference type="Proteomes" id="UP000649829">
    <property type="component" value="Unassembled WGS sequence"/>
</dbReference>
<name>A0A917SP90_9RHOB</name>
<gene>
    <name evidence="1" type="ORF">GCM10011534_12270</name>
</gene>
<dbReference type="AlphaFoldDB" id="A0A917SP90"/>
<reference evidence="1" key="2">
    <citation type="submission" date="2020-09" db="EMBL/GenBank/DDBJ databases">
        <authorList>
            <person name="Sun Q."/>
            <person name="Zhou Y."/>
        </authorList>
    </citation>
    <scope>NUCLEOTIDE SEQUENCE</scope>
    <source>
        <strain evidence="1">CGMCC 1.6293</strain>
    </source>
</reference>
<dbReference type="Pfam" id="PF05521">
    <property type="entry name" value="Phage_HCP"/>
    <property type="match status" value="1"/>
</dbReference>
<organism evidence="1 2">
    <name type="scientific">Pseudooceanicola nanhaiensis</name>
    <dbReference type="NCBI Taxonomy" id="375761"/>
    <lineage>
        <taxon>Bacteria</taxon>
        <taxon>Pseudomonadati</taxon>
        <taxon>Pseudomonadota</taxon>
        <taxon>Alphaproteobacteria</taxon>
        <taxon>Rhodobacterales</taxon>
        <taxon>Paracoccaceae</taxon>
        <taxon>Pseudooceanicola</taxon>
    </lineage>
</organism>
<protein>
    <recommendedName>
        <fullName evidence="3">Head-tail adaptor protein</fullName>
    </recommendedName>
</protein>
<proteinExistence type="predicted"/>
<comment type="caution">
    <text evidence="1">The sequence shown here is derived from an EMBL/GenBank/DDBJ whole genome shotgun (WGS) entry which is preliminary data.</text>
</comment>
<dbReference type="EMBL" id="BMLF01000001">
    <property type="protein sequence ID" value="GGL91662.1"/>
    <property type="molecule type" value="Genomic_DNA"/>
</dbReference>